<comment type="caution">
    <text evidence="2">The sequence shown here is derived from an EMBL/GenBank/DDBJ whole genome shotgun (WGS) entry which is preliminary data.</text>
</comment>
<dbReference type="AlphaFoldDB" id="A0A8H3KZ11"/>
<name>A0A8H3KZ11_9GLOM</name>
<evidence type="ECO:0000313" key="3">
    <source>
        <dbReference type="Proteomes" id="UP000615446"/>
    </source>
</evidence>
<dbReference type="EMBL" id="BLAL01000040">
    <property type="protein sequence ID" value="GES78638.1"/>
    <property type="molecule type" value="Genomic_DNA"/>
</dbReference>
<organism evidence="2 3">
    <name type="scientific">Rhizophagus clarus</name>
    <dbReference type="NCBI Taxonomy" id="94130"/>
    <lineage>
        <taxon>Eukaryota</taxon>
        <taxon>Fungi</taxon>
        <taxon>Fungi incertae sedis</taxon>
        <taxon>Mucoromycota</taxon>
        <taxon>Glomeromycotina</taxon>
        <taxon>Glomeromycetes</taxon>
        <taxon>Glomerales</taxon>
        <taxon>Glomeraceae</taxon>
        <taxon>Rhizophagus</taxon>
    </lineage>
</organism>
<dbReference type="Proteomes" id="UP000615446">
    <property type="component" value="Unassembled WGS sequence"/>
</dbReference>
<keyword evidence="1" id="KW-1133">Transmembrane helix</keyword>
<gene>
    <name evidence="2" type="ORF">RCL2_000595400</name>
</gene>
<feature type="transmembrane region" description="Helical" evidence="1">
    <location>
        <begin position="31"/>
        <end position="51"/>
    </location>
</feature>
<reference evidence="2" key="1">
    <citation type="submission" date="2019-10" db="EMBL/GenBank/DDBJ databases">
        <title>Conservation and host-specific expression of non-tandemly repeated heterogenous ribosome RNA gene in arbuscular mycorrhizal fungi.</title>
        <authorList>
            <person name="Maeda T."/>
            <person name="Kobayashi Y."/>
            <person name="Nakagawa T."/>
            <person name="Ezawa T."/>
            <person name="Yamaguchi K."/>
            <person name="Bino T."/>
            <person name="Nishimoto Y."/>
            <person name="Shigenobu S."/>
            <person name="Kawaguchi M."/>
        </authorList>
    </citation>
    <scope>NUCLEOTIDE SEQUENCE</scope>
    <source>
        <strain evidence="2">HR1</strain>
    </source>
</reference>
<evidence type="ECO:0000256" key="1">
    <source>
        <dbReference type="SAM" id="Phobius"/>
    </source>
</evidence>
<proteinExistence type="predicted"/>
<keyword evidence="1" id="KW-0812">Transmembrane</keyword>
<protein>
    <submittedName>
        <fullName evidence="2">Uncharacterized protein</fullName>
    </submittedName>
</protein>
<accession>A0A8H3KZ11</accession>
<sequence>MSATLRLLQESFYRGTLVTCKKKNKIYNLRIYLLLLLLNWSLVFIVVKHQLRPSSYLRNNKYRSEYRSDIKLIRGLNIDNYMLGGSNFYMDPDISL</sequence>
<evidence type="ECO:0000313" key="2">
    <source>
        <dbReference type="EMBL" id="GES78638.1"/>
    </source>
</evidence>
<keyword evidence="1" id="KW-0472">Membrane</keyword>